<dbReference type="HOGENOM" id="CLU_3104930_0_0_6"/>
<gene>
    <name evidence="2" type="ORF">Thimo_1863</name>
</gene>
<dbReference type="RefSeq" id="WP_015280772.1">
    <property type="nucleotide sequence ID" value="NC_019940.1"/>
</dbReference>
<keyword evidence="3" id="KW-1185">Reference proteome</keyword>
<dbReference type="EMBL" id="CP003051">
    <property type="protein sequence ID" value="AGA90631.1"/>
    <property type="molecule type" value="Genomic_DNA"/>
</dbReference>
<sequence>MENIVYAMAALFTLLGLSTLYQFSKKKYPGLLGFTAMFFAFAGAAIYFVNL</sequence>
<proteinExistence type="predicted"/>
<evidence type="ECO:0000313" key="3">
    <source>
        <dbReference type="Proteomes" id="UP000010816"/>
    </source>
</evidence>
<evidence type="ECO:0000313" key="2">
    <source>
        <dbReference type="EMBL" id="AGA90631.1"/>
    </source>
</evidence>
<organism evidence="2 3">
    <name type="scientific">Thioflavicoccus mobilis 8321</name>
    <dbReference type="NCBI Taxonomy" id="765912"/>
    <lineage>
        <taxon>Bacteria</taxon>
        <taxon>Pseudomonadati</taxon>
        <taxon>Pseudomonadota</taxon>
        <taxon>Gammaproteobacteria</taxon>
        <taxon>Chromatiales</taxon>
        <taxon>Chromatiaceae</taxon>
        <taxon>Thioflavicoccus</taxon>
    </lineage>
</organism>
<dbReference type="AlphaFoldDB" id="L0GXB9"/>
<evidence type="ECO:0000256" key="1">
    <source>
        <dbReference type="SAM" id="Phobius"/>
    </source>
</evidence>
<keyword evidence="1" id="KW-0812">Transmembrane</keyword>
<keyword evidence="1" id="KW-0472">Membrane</keyword>
<protein>
    <submittedName>
        <fullName evidence="2">Uncharacterized protein</fullName>
    </submittedName>
</protein>
<keyword evidence="1" id="KW-1133">Transmembrane helix</keyword>
<feature type="transmembrane region" description="Helical" evidence="1">
    <location>
        <begin position="6"/>
        <end position="23"/>
    </location>
</feature>
<reference evidence="2 3" key="1">
    <citation type="submission" date="2011-09" db="EMBL/GenBank/DDBJ databases">
        <title>Complete sequence of chromosome of Thioflavicoccus mobilis 8321.</title>
        <authorList>
            <consortium name="US DOE Joint Genome Institute"/>
            <person name="Lucas S."/>
            <person name="Han J."/>
            <person name="Lapidus A."/>
            <person name="Cheng J.-F."/>
            <person name="Goodwin L."/>
            <person name="Pitluck S."/>
            <person name="Peters L."/>
            <person name="Ovchinnikova G."/>
            <person name="Lu M."/>
            <person name="Detter J.C."/>
            <person name="Han C."/>
            <person name="Tapia R."/>
            <person name="Land M."/>
            <person name="Hauser L."/>
            <person name="Kyrpides N."/>
            <person name="Ivanova N."/>
            <person name="Pagani I."/>
            <person name="Vogl K."/>
            <person name="Liu Z."/>
            <person name="Imhoff J."/>
            <person name="Thiel V."/>
            <person name="Frigaard N.-U."/>
            <person name="Bryant D."/>
            <person name="Woyke T."/>
        </authorList>
    </citation>
    <scope>NUCLEOTIDE SEQUENCE [LARGE SCALE GENOMIC DNA]</scope>
    <source>
        <strain evidence="2 3">8321</strain>
    </source>
</reference>
<dbReference type="Proteomes" id="UP000010816">
    <property type="component" value="Chromosome"/>
</dbReference>
<dbReference type="KEGG" id="tmb:Thimo_1863"/>
<feature type="transmembrane region" description="Helical" evidence="1">
    <location>
        <begin position="30"/>
        <end position="49"/>
    </location>
</feature>
<name>L0GXB9_9GAMM</name>
<accession>L0GXB9</accession>